<gene>
    <name evidence="1" type="ORF">K1718_17405</name>
</gene>
<keyword evidence="1" id="KW-0489">Methyltransferase</keyword>
<sequence length="314" mass="36150">MLFDINNTNYKFREEFNEFPDIEKHTFEFTKCICGSSESIVVSTVSRHRNFLPIVACTRCGTLRANPYFTRETAAYYYGQVYGDVKRSDKTPAQLFNDQNDRTIVPFFKDLMPEFDSVLDFGGGAGGRTAGFLAEGKVVSLHEVEGNYSQFAYDNGILPYDNAIKYDLVVVSHVIEHMIDPFAEMKTIIQDCCKPDGLLYVATPIIDRQRARQWLQHFHIAHKYYFTHDSFIGLMAGLGCELIKHNNNDGFLFKVGRKVDRNLIEKHFNDSSRKVQEAVEKELRPTKSKIMQLLRFWRPQPHNQAAPRTPELSP</sequence>
<name>A0ABY8F5D7_9HYPH</name>
<organism evidence="1 2">
    <name type="scientific">Roseibium porphyridii</name>
    <dbReference type="NCBI Taxonomy" id="2866279"/>
    <lineage>
        <taxon>Bacteria</taxon>
        <taxon>Pseudomonadati</taxon>
        <taxon>Pseudomonadota</taxon>
        <taxon>Alphaproteobacteria</taxon>
        <taxon>Hyphomicrobiales</taxon>
        <taxon>Stappiaceae</taxon>
        <taxon>Roseibium</taxon>
    </lineage>
</organism>
<protein>
    <submittedName>
        <fullName evidence="1">Methyltransferase domain-containing protein</fullName>
    </submittedName>
</protein>
<dbReference type="GO" id="GO:0032259">
    <property type="term" value="P:methylation"/>
    <property type="evidence" value="ECO:0007669"/>
    <property type="project" value="UniProtKB-KW"/>
</dbReference>
<dbReference type="Proteomes" id="UP001209803">
    <property type="component" value="Chromosome"/>
</dbReference>
<evidence type="ECO:0000313" key="2">
    <source>
        <dbReference type="Proteomes" id="UP001209803"/>
    </source>
</evidence>
<evidence type="ECO:0000313" key="1">
    <source>
        <dbReference type="EMBL" id="WFE87933.1"/>
    </source>
</evidence>
<dbReference type="SUPFAM" id="SSF53335">
    <property type="entry name" value="S-adenosyl-L-methionine-dependent methyltransferases"/>
    <property type="match status" value="1"/>
</dbReference>
<dbReference type="RefSeq" id="WP_265681399.1">
    <property type="nucleotide sequence ID" value="NZ_CP120863.1"/>
</dbReference>
<proteinExistence type="predicted"/>
<dbReference type="Pfam" id="PF13489">
    <property type="entry name" value="Methyltransf_23"/>
    <property type="match status" value="1"/>
</dbReference>
<dbReference type="Gene3D" id="3.40.50.150">
    <property type="entry name" value="Vaccinia Virus protein VP39"/>
    <property type="match status" value="1"/>
</dbReference>
<keyword evidence="1" id="KW-0808">Transferase</keyword>
<dbReference type="GO" id="GO:0008168">
    <property type="term" value="F:methyltransferase activity"/>
    <property type="evidence" value="ECO:0007669"/>
    <property type="project" value="UniProtKB-KW"/>
</dbReference>
<accession>A0ABY8F5D7</accession>
<keyword evidence="2" id="KW-1185">Reference proteome</keyword>
<dbReference type="EMBL" id="CP120863">
    <property type="protein sequence ID" value="WFE87933.1"/>
    <property type="molecule type" value="Genomic_DNA"/>
</dbReference>
<dbReference type="InterPro" id="IPR029063">
    <property type="entry name" value="SAM-dependent_MTases_sf"/>
</dbReference>
<reference evidence="1 2" key="1">
    <citation type="submission" date="2023-03" db="EMBL/GenBank/DDBJ databases">
        <title>Roseibium porphyridii sp. nov. and Roseibium rhodosorbium sp. nov. isolated from marine algae, Porphyridium cruentum and Rhodosorus marinus, respectively.</title>
        <authorList>
            <person name="Lee M.W."/>
            <person name="Choi B.J."/>
            <person name="Lee J.K."/>
            <person name="Choi D.G."/>
            <person name="Baek J.H."/>
            <person name="Bayburt H."/>
            <person name="Kim J.M."/>
            <person name="Han D.M."/>
            <person name="Kim K.H."/>
            <person name="Jeon C.O."/>
        </authorList>
    </citation>
    <scope>NUCLEOTIDE SEQUENCE [LARGE SCALE GENOMIC DNA]</scope>
    <source>
        <strain evidence="1 2">KMA01</strain>
    </source>
</reference>